<dbReference type="PANTHER" id="PTHR47156">
    <property type="entry name" value="PROTEIN CBG20824"/>
    <property type="match status" value="1"/>
</dbReference>
<dbReference type="PROSITE" id="PS00518">
    <property type="entry name" value="ZF_RING_1"/>
    <property type="match status" value="1"/>
</dbReference>
<protein>
    <submittedName>
        <fullName evidence="8">Zinc finger, C3HC4 type</fullName>
    </submittedName>
</protein>
<gene>
    <name evidence="8" type="ORF">C7M84_004436</name>
</gene>
<dbReference type="SUPFAM" id="SSF57850">
    <property type="entry name" value="RING/U-box"/>
    <property type="match status" value="1"/>
</dbReference>
<feature type="domain" description="RING-type" evidence="7">
    <location>
        <begin position="81"/>
        <end position="139"/>
    </location>
</feature>
<keyword evidence="9" id="KW-1185">Reference proteome</keyword>
<evidence type="ECO:0000313" key="8">
    <source>
        <dbReference type="EMBL" id="ROT85881.1"/>
    </source>
</evidence>
<feature type="compositionally biased region" description="Polar residues" evidence="6">
    <location>
        <begin position="1"/>
        <end position="20"/>
    </location>
</feature>
<dbReference type="Pfam" id="PF13445">
    <property type="entry name" value="zf-RING_UBOX"/>
    <property type="match status" value="1"/>
</dbReference>
<dbReference type="GO" id="GO:0008270">
    <property type="term" value="F:zinc ion binding"/>
    <property type="evidence" value="ECO:0007669"/>
    <property type="project" value="UniProtKB-KW"/>
</dbReference>
<dbReference type="AlphaFoldDB" id="A0A423UB16"/>
<evidence type="ECO:0000313" key="9">
    <source>
        <dbReference type="Proteomes" id="UP000283509"/>
    </source>
</evidence>
<sequence length="474" mass="52067">MFGRLRSTSDAPAVTSTSSYSKKEEASRKVSTNSVSSSGLTHSSSTSPSSSSTSTSSSKHHHHHHRQGHPQQQIMDDLLSCPVCLEEYQVDSSGTREPLFLQCHHSICRVCLPRLVKSYSGQSRFSSKDSAELPCPECRMVTVVPPGGLTQNFYLIHTQPHETTQLHPHTHTTIYPHNHTELHNLHIHPPLHIHTHPTPTHTTTSHTPPPSTYTHPTPTTQHNIILPQQQPHSQPHETRTPTAKPPPQPPNSSTHLSLSVVCGMWCRECDSVALESCSNHQVVHLSTILANTVESYCNNRKHLTTVLQNRAEKKGKEAQEVQEAVEQLDRAAAVLRRKLVARLDLATLSQATANSLLQEIDKMNRRVQAHGKLIEPSSAKTSLEGGDHEGGGAGGPEGVSERKISPPGKGDSPDVAGVLLSSSLRETRLDLRDANKEDVDLISLEYQTSPSRQAPPEALLEMFRRAIEALDEGH</sequence>
<keyword evidence="2 4" id="KW-0863">Zinc-finger</keyword>
<dbReference type="EMBL" id="QCYY01000159">
    <property type="protein sequence ID" value="ROT85881.1"/>
    <property type="molecule type" value="Genomic_DNA"/>
</dbReference>
<feature type="compositionally biased region" description="Low complexity" evidence="6">
    <location>
        <begin position="31"/>
        <end position="57"/>
    </location>
</feature>
<accession>A0A423UB16</accession>
<dbReference type="Gene3D" id="3.30.40.10">
    <property type="entry name" value="Zinc/RING finger domain, C3HC4 (zinc finger)"/>
    <property type="match status" value="1"/>
</dbReference>
<feature type="region of interest" description="Disordered" evidence="6">
    <location>
        <begin position="192"/>
        <end position="255"/>
    </location>
</feature>
<evidence type="ECO:0000256" key="3">
    <source>
        <dbReference type="ARBA" id="ARBA00022833"/>
    </source>
</evidence>
<dbReference type="InterPro" id="IPR017907">
    <property type="entry name" value="Znf_RING_CS"/>
</dbReference>
<dbReference type="PROSITE" id="PS50089">
    <property type="entry name" value="ZF_RING_2"/>
    <property type="match status" value="1"/>
</dbReference>
<dbReference type="STRING" id="6689.A0A423UB16"/>
<feature type="compositionally biased region" description="Polar residues" evidence="6">
    <location>
        <begin position="221"/>
        <end position="233"/>
    </location>
</feature>
<dbReference type="InterPro" id="IPR001841">
    <property type="entry name" value="Znf_RING"/>
</dbReference>
<keyword evidence="5" id="KW-0175">Coiled coil</keyword>
<dbReference type="PANTHER" id="PTHR47156:SF10">
    <property type="entry name" value="E3 UBIQUITIN-PROTEIN LIGASE TRIM-21-RELATED"/>
    <property type="match status" value="1"/>
</dbReference>
<keyword evidence="3" id="KW-0862">Zinc</keyword>
<name>A0A423UB16_PENVA</name>
<proteinExistence type="predicted"/>
<evidence type="ECO:0000259" key="7">
    <source>
        <dbReference type="PROSITE" id="PS50089"/>
    </source>
</evidence>
<feature type="region of interest" description="Disordered" evidence="6">
    <location>
        <begin position="372"/>
        <end position="418"/>
    </location>
</feature>
<comment type="caution">
    <text evidence="8">The sequence shown here is derived from an EMBL/GenBank/DDBJ whole genome shotgun (WGS) entry which is preliminary data.</text>
</comment>
<dbReference type="SMART" id="SM00184">
    <property type="entry name" value="RING"/>
    <property type="match status" value="1"/>
</dbReference>
<reference evidence="8 9" key="1">
    <citation type="submission" date="2018-04" db="EMBL/GenBank/DDBJ databases">
        <authorList>
            <person name="Zhang X."/>
            <person name="Yuan J."/>
            <person name="Li F."/>
            <person name="Xiang J."/>
        </authorList>
    </citation>
    <scope>NUCLEOTIDE SEQUENCE [LARGE SCALE GENOMIC DNA]</scope>
    <source>
        <tissue evidence="8">Muscle</tissue>
    </source>
</reference>
<dbReference type="OrthoDB" id="6377152at2759"/>
<dbReference type="Proteomes" id="UP000283509">
    <property type="component" value="Unassembled WGS sequence"/>
</dbReference>
<dbReference type="InterPro" id="IPR052667">
    <property type="entry name" value="E3_ubiquitin-ligase_RING"/>
</dbReference>
<feature type="compositionally biased region" description="Low complexity" evidence="6">
    <location>
        <begin position="196"/>
        <end position="220"/>
    </location>
</feature>
<keyword evidence="1" id="KW-0479">Metal-binding</keyword>
<evidence type="ECO:0000256" key="5">
    <source>
        <dbReference type="SAM" id="Coils"/>
    </source>
</evidence>
<dbReference type="InterPro" id="IPR027370">
    <property type="entry name" value="Znf-RING_euk"/>
</dbReference>
<evidence type="ECO:0000256" key="2">
    <source>
        <dbReference type="ARBA" id="ARBA00022771"/>
    </source>
</evidence>
<feature type="compositionally biased region" description="Basic residues" evidence="6">
    <location>
        <begin position="58"/>
        <end position="68"/>
    </location>
</feature>
<evidence type="ECO:0000256" key="6">
    <source>
        <dbReference type="SAM" id="MobiDB-lite"/>
    </source>
</evidence>
<evidence type="ECO:0000256" key="4">
    <source>
        <dbReference type="PROSITE-ProRule" id="PRU00175"/>
    </source>
</evidence>
<reference evidence="8 9" key="2">
    <citation type="submission" date="2019-01" db="EMBL/GenBank/DDBJ databases">
        <title>The decoding of complex shrimp genome reveals the adaptation for benthos swimmer, frequently molting mechanism and breeding impact on genome.</title>
        <authorList>
            <person name="Sun Y."/>
            <person name="Gao Y."/>
            <person name="Yu Y."/>
        </authorList>
    </citation>
    <scope>NUCLEOTIDE SEQUENCE [LARGE SCALE GENOMIC DNA]</scope>
    <source>
        <tissue evidence="8">Muscle</tissue>
    </source>
</reference>
<organism evidence="8 9">
    <name type="scientific">Penaeus vannamei</name>
    <name type="common">Whiteleg shrimp</name>
    <name type="synonym">Litopenaeus vannamei</name>
    <dbReference type="NCBI Taxonomy" id="6689"/>
    <lineage>
        <taxon>Eukaryota</taxon>
        <taxon>Metazoa</taxon>
        <taxon>Ecdysozoa</taxon>
        <taxon>Arthropoda</taxon>
        <taxon>Crustacea</taxon>
        <taxon>Multicrustacea</taxon>
        <taxon>Malacostraca</taxon>
        <taxon>Eumalacostraca</taxon>
        <taxon>Eucarida</taxon>
        <taxon>Decapoda</taxon>
        <taxon>Dendrobranchiata</taxon>
        <taxon>Penaeoidea</taxon>
        <taxon>Penaeidae</taxon>
        <taxon>Penaeus</taxon>
    </lineage>
</organism>
<feature type="coiled-coil region" evidence="5">
    <location>
        <begin position="311"/>
        <end position="338"/>
    </location>
</feature>
<feature type="region of interest" description="Disordered" evidence="6">
    <location>
        <begin position="1"/>
        <end position="72"/>
    </location>
</feature>
<dbReference type="InterPro" id="IPR013083">
    <property type="entry name" value="Znf_RING/FYVE/PHD"/>
</dbReference>
<evidence type="ECO:0000256" key="1">
    <source>
        <dbReference type="ARBA" id="ARBA00022723"/>
    </source>
</evidence>